<dbReference type="GO" id="GO:0016799">
    <property type="term" value="F:hydrolase activity, hydrolyzing N-glycosyl compounds"/>
    <property type="evidence" value="ECO:0007669"/>
    <property type="project" value="TreeGrafter"/>
</dbReference>
<dbReference type="NCBIfam" id="TIGR00730">
    <property type="entry name" value="Rossman fold protein, TIGR00730 family"/>
    <property type="match status" value="1"/>
</dbReference>
<organism evidence="3 4">
    <name type="scientific">Lysinibacillus sphaericus (strain C3-41)</name>
    <dbReference type="NCBI Taxonomy" id="444177"/>
    <lineage>
        <taxon>Bacteria</taxon>
        <taxon>Bacillati</taxon>
        <taxon>Bacillota</taxon>
        <taxon>Bacilli</taxon>
        <taxon>Bacillales</taxon>
        <taxon>Bacillaceae</taxon>
        <taxon>Lysinibacillus</taxon>
    </lineage>
</organism>
<dbReference type="GO" id="GO:0005829">
    <property type="term" value="C:cytosol"/>
    <property type="evidence" value="ECO:0007669"/>
    <property type="project" value="TreeGrafter"/>
</dbReference>
<dbReference type="AlphaFoldDB" id="B1HWZ1"/>
<dbReference type="PANTHER" id="PTHR31223">
    <property type="entry name" value="LOG FAMILY PROTEIN YJL055W"/>
    <property type="match status" value="1"/>
</dbReference>
<proteinExistence type="inferred from homology"/>
<keyword evidence="2" id="KW-0378">Hydrolase</keyword>
<dbReference type="GO" id="GO:0009691">
    <property type="term" value="P:cytokinin biosynthetic process"/>
    <property type="evidence" value="ECO:0007669"/>
    <property type="project" value="UniProtKB-UniRule"/>
</dbReference>
<dbReference type="InterPro" id="IPR031100">
    <property type="entry name" value="LOG_fam"/>
</dbReference>
<dbReference type="HOGENOM" id="CLU_058336_4_2_9"/>
<evidence type="ECO:0000256" key="2">
    <source>
        <dbReference type="RuleBase" id="RU363015"/>
    </source>
</evidence>
<dbReference type="Pfam" id="PF03641">
    <property type="entry name" value="Lysine_decarbox"/>
    <property type="match status" value="1"/>
</dbReference>
<protein>
    <recommendedName>
        <fullName evidence="2">Cytokinin riboside 5'-monophosphate phosphoribohydrolase</fullName>
        <ecNumber evidence="2">3.2.2.n1</ecNumber>
    </recommendedName>
</protein>
<dbReference type="EMBL" id="CP000817">
    <property type="protein sequence ID" value="ACA39976.1"/>
    <property type="molecule type" value="Genomic_DNA"/>
</dbReference>
<comment type="similarity">
    <text evidence="1 2">Belongs to the LOG family.</text>
</comment>
<keyword evidence="2" id="KW-0203">Cytokinin biosynthesis</keyword>
<evidence type="ECO:0000256" key="1">
    <source>
        <dbReference type="ARBA" id="ARBA00006763"/>
    </source>
</evidence>
<reference evidence="3 4" key="1">
    <citation type="journal article" date="2008" name="J. Bacteriol.">
        <title>Complete genome sequence of the mosquitocidal bacterium Bacillus sphaericus C3-41 and comparison with those of closely related Bacillus species.</title>
        <authorList>
            <person name="Hu X."/>
            <person name="Fan W."/>
            <person name="Han B."/>
            <person name="Liu H."/>
            <person name="Zheng D."/>
            <person name="Li Q."/>
            <person name="Dong W."/>
            <person name="Yan J."/>
            <person name="Gao M."/>
            <person name="Berry C."/>
            <person name="Yuan Z."/>
        </authorList>
    </citation>
    <scope>NUCLEOTIDE SEQUENCE [LARGE SCALE GENOMIC DNA]</scope>
    <source>
        <strain evidence="3 4">C3-41</strain>
    </source>
</reference>
<sequence>MEESTMKSIAVFCGSSIGALDAYREGAIQLGKELAKRQITLIYGGASVGIMATVANTVLQEGGKVIGVIPTLLEEREIAHQQLTELIVVNTMHERKSKMMELADGFIALPGGPGTLEEFFEVFTWNQIGLIQKPCAIFNIEQYFDLLISFFDHMQQEQFLKAQYREALIVEAEATALLDQCQNFVPPAIKTYELSK</sequence>
<dbReference type="EC" id="3.2.2.n1" evidence="2"/>
<evidence type="ECO:0000313" key="4">
    <source>
        <dbReference type="Proteomes" id="UP000002164"/>
    </source>
</evidence>
<evidence type="ECO:0000313" key="3">
    <source>
        <dbReference type="EMBL" id="ACA39976.1"/>
    </source>
</evidence>
<dbReference type="SUPFAM" id="SSF102405">
    <property type="entry name" value="MCP/YpsA-like"/>
    <property type="match status" value="1"/>
</dbReference>
<name>B1HWZ1_LYSSC</name>
<dbReference type="PANTHER" id="PTHR31223:SF70">
    <property type="entry name" value="LOG FAMILY PROTEIN YJL055W"/>
    <property type="match status" value="1"/>
</dbReference>
<gene>
    <name evidence="3" type="ordered locus">Bsph_2423</name>
</gene>
<dbReference type="KEGG" id="lsp:Bsph_2423"/>
<dbReference type="EnsemblBacteria" id="ACA39976">
    <property type="protein sequence ID" value="ACA39976"/>
    <property type="gene ID" value="Bsph_2423"/>
</dbReference>
<dbReference type="InterPro" id="IPR005269">
    <property type="entry name" value="LOG"/>
</dbReference>
<dbReference type="Gene3D" id="3.40.50.450">
    <property type="match status" value="1"/>
</dbReference>
<dbReference type="Proteomes" id="UP000002164">
    <property type="component" value="Chromosome"/>
</dbReference>
<accession>B1HWZ1</accession>